<dbReference type="InterPro" id="IPR006938">
    <property type="entry name" value="DUF624"/>
</dbReference>
<comment type="caution">
    <text evidence="2">The sequence shown here is derived from an EMBL/GenBank/DDBJ whole genome shotgun (WGS) entry which is preliminary data.</text>
</comment>
<feature type="transmembrane region" description="Helical" evidence="1">
    <location>
        <begin position="108"/>
        <end position="128"/>
    </location>
</feature>
<dbReference type="Proteomes" id="UP000186890">
    <property type="component" value="Unassembled WGS sequence"/>
</dbReference>
<reference evidence="3" key="1">
    <citation type="submission" date="2016-12" db="EMBL/GenBank/DDBJ databases">
        <authorList>
            <person name="Gulvik C.A."/>
        </authorList>
    </citation>
    <scope>NUCLEOTIDE SEQUENCE [LARGE SCALE GENOMIC DNA]</scope>
    <source>
        <strain evidence="3">NED12-00049-6B</strain>
    </source>
</reference>
<keyword evidence="3" id="KW-1185">Reference proteome</keyword>
<dbReference type="OrthoDB" id="9814991at2"/>
<dbReference type="RefSeq" id="WP_075104200.1">
    <property type="nucleotide sequence ID" value="NZ_MSJM01000002.1"/>
</dbReference>
<proteinExistence type="predicted"/>
<dbReference type="EMBL" id="MSJM01000002">
    <property type="protein sequence ID" value="OLF48478.1"/>
    <property type="molecule type" value="Genomic_DNA"/>
</dbReference>
<feature type="transmembrane region" description="Helical" evidence="1">
    <location>
        <begin position="140"/>
        <end position="161"/>
    </location>
</feature>
<keyword evidence="1" id="KW-0472">Membrane</keyword>
<keyword evidence="1" id="KW-1133">Transmembrane helix</keyword>
<keyword evidence="1" id="KW-0812">Transmembrane</keyword>
<protein>
    <recommendedName>
        <fullName evidence="4">DUF624 domain-containing protein</fullName>
    </recommendedName>
</protein>
<feature type="transmembrane region" description="Helical" evidence="1">
    <location>
        <begin position="76"/>
        <end position="96"/>
    </location>
</feature>
<dbReference type="AlphaFoldDB" id="A0A1Q8E9L4"/>
<dbReference type="Pfam" id="PF04854">
    <property type="entry name" value="DUF624"/>
    <property type="match status" value="1"/>
</dbReference>
<name>A0A1Q8E9L4_9STRE</name>
<evidence type="ECO:0000313" key="3">
    <source>
        <dbReference type="Proteomes" id="UP000186890"/>
    </source>
</evidence>
<evidence type="ECO:0000313" key="2">
    <source>
        <dbReference type="EMBL" id="OLF48478.1"/>
    </source>
</evidence>
<organism evidence="2 3">
    <name type="scientific">Streptococcus cuniculi</name>
    <dbReference type="NCBI Taxonomy" id="1432788"/>
    <lineage>
        <taxon>Bacteria</taxon>
        <taxon>Bacillati</taxon>
        <taxon>Bacillota</taxon>
        <taxon>Bacilli</taxon>
        <taxon>Lactobacillales</taxon>
        <taxon>Streptococcaceae</taxon>
        <taxon>Streptococcus</taxon>
    </lineage>
</organism>
<evidence type="ECO:0008006" key="4">
    <source>
        <dbReference type="Google" id="ProtNLM"/>
    </source>
</evidence>
<feature type="transmembrane region" description="Helical" evidence="1">
    <location>
        <begin position="20"/>
        <end position="50"/>
    </location>
</feature>
<accession>A0A1Q8E9L4</accession>
<sequence>MKRLFDPENPVMQFLAKVFNLMWLNLLVVLTSFPIFTIGTSLTAMSYVLFRMIEGDDTAIFKTFFHAFQQNLKQTVVMTGLFLLSVVAGATLIFVYGSTYFVLKVVGYAWIGYSTVIVLYLIAIISRYETSLEHHLLNAVKLVIAFAPRTIGIMALLLGYVMVCQVFFRILAPVIFLLGVTLPSCIITLIMKDMFELLENS</sequence>
<gene>
    <name evidence="2" type="ORF">BU202_02355</name>
</gene>
<feature type="transmembrane region" description="Helical" evidence="1">
    <location>
        <begin position="167"/>
        <end position="191"/>
    </location>
</feature>
<evidence type="ECO:0000256" key="1">
    <source>
        <dbReference type="SAM" id="Phobius"/>
    </source>
</evidence>